<dbReference type="RefSeq" id="WP_145238938.1">
    <property type="nucleotide sequence ID" value="NZ_CP036273.1"/>
</dbReference>
<gene>
    <name evidence="1" type="ORF">ETAA1_27500</name>
</gene>
<dbReference type="GO" id="GO:0043165">
    <property type="term" value="P:Gram-negative-bacterium-type cell outer membrane assembly"/>
    <property type="evidence" value="ECO:0007669"/>
    <property type="project" value="InterPro"/>
</dbReference>
<protein>
    <submittedName>
        <fullName evidence="1">Uncharacterized protein</fullName>
    </submittedName>
</protein>
<dbReference type="GO" id="GO:0019867">
    <property type="term" value="C:outer membrane"/>
    <property type="evidence" value="ECO:0007669"/>
    <property type="project" value="InterPro"/>
</dbReference>
<evidence type="ECO:0000313" key="2">
    <source>
        <dbReference type="Proteomes" id="UP000319576"/>
    </source>
</evidence>
<evidence type="ECO:0000313" key="1">
    <source>
        <dbReference type="EMBL" id="QDU20789.1"/>
    </source>
</evidence>
<dbReference type="PROSITE" id="PS51257">
    <property type="entry name" value="PROKAR_LIPOPROTEIN"/>
    <property type="match status" value="1"/>
</dbReference>
<dbReference type="OrthoDB" id="270268at2"/>
<dbReference type="AlphaFoldDB" id="A0A517XTD8"/>
<dbReference type="Proteomes" id="UP000319576">
    <property type="component" value="Chromosome"/>
</dbReference>
<name>A0A517XTD8_9BACT</name>
<proteinExistence type="predicted"/>
<reference evidence="1 2" key="1">
    <citation type="submission" date="2019-02" db="EMBL/GenBank/DDBJ databases">
        <title>Deep-cultivation of Planctomycetes and their phenomic and genomic characterization uncovers novel biology.</title>
        <authorList>
            <person name="Wiegand S."/>
            <person name="Jogler M."/>
            <person name="Boedeker C."/>
            <person name="Pinto D."/>
            <person name="Vollmers J."/>
            <person name="Rivas-Marin E."/>
            <person name="Kohn T."/>
            <person name="Peeters S.H."/>
            <person name="Heuer A."/>
            <person name="Rast P."/>
            <person name="Oberbeckmann S."/>
            <person name="Bunk B."/>
            <person name="Jeske O."/>
            <person name="Meyerdierks A."/>
            <person name="Storesund J.E."/>
            <person name="Kallscheuer N."/>
            <person name="Luecker S."/>
            <person name="Lage O.M."/>
            <person name="Pohl T."/>
            <person name="Merkel B.J."/>
            <person name="Hornburger P."/>
            <person name="Mueller R.-W."/>
            <person name="Bruemmer F."/>
            <person name="Labrenz M."/>
            <person name="Spormann A.M."/>
            <person name="Op den Camp H."/>
            <person name="Overmann J."/>
            <person name="Amann R."/>
            <person name="Jetten M.S.M."/>
            <person name="Mascher T."/>
            <person name="Medema M.H."/>
            <person name="Devos D.P."/>
            <person name="Kaster A.-K."/>
            <person name="Ovreas L."/>
            <person name="Rohde M."/>
            <person name="Galperin M.Y."/>
            <person name="Jogler C."/>
        </authorList>
    </citation>
    <scope>NUCLEOTIDE SEQUENCE [LARGE SCALE GENOMIC DNA]</scope>
    <source>
        <strain evidence="1 2">ETA_A1</strain>
    </source>
</reference>
<dbReference type="KEGG" id="uli:ETAA1_27500"/>
<organism evidence="1 2">
    <name type="scientific">Urbifossiella limnaea</name>
    <dbReference type="NCBI Taxonomy" id="2528023"/>
    <lineage>
        <taxon>Bacteria</taxon>
        <taxon>Pseudomonadati</taxon>
        <taxon>Planctomycetota</taxon>
        <taxon>Planctomycetia</taxon>
        <taxon>Gemmatales</taxon>
        <taxon>Gemmataceae</taxon>
        <taxon>Urbifossiella</taxon>
    </lineage>
</organism>
<dbReference type="Pfam" id="PF04390">
    <property type="entry name" value="LptE"/>
    <property type="match status" value="1"/>
</dbReference>
<keyword evidence="2" id="KW-1185">Reference proteome</keyword>
<accession>A0A517XTD8</accession>
<dbReference type="InterPro" id="IPR007485">
    <property type="entry name" value="LPS_assembly_LptE"/>
</dbReference>
<sequence>MTRTLPAVGGVIVLAVAVGCQGGAPTVFGYKLGADALYDCNIHTVYVPTFTNRAFQTGPYRGLELDLQRAVVREIGRRTRFKVVSDPERADTELQANVVGIDKSVLNRNLQNLIREADLVLSVDVLWRDLRSGEILSAPKRGRQPGPAGVPVIPGDAPPVFDPTNPTPPPPEVVQFAPPTRLVATGRELPELGESSTTAEQRAVNAMAIQIVSMMEKPW</sequence>
<dbReference type="EMBL" id="CP036273">
    <property type="protein sequence ID" value="QDU20789.1"/>
    <property type="molecule type" value="Genomic_DNA"/>
</dbReference>